<proteinExistence type="predicted"/>
<dbReference type="Proteomes" id="UP000604046">
    <property type="component" value="Unassembled WGS sequence"/>
</dbReference>
<sequence>MARLMSRMREIADMGHVNGLTFLMDIEVLQRLSKNEVLGPEHTIHIERRLRDLVEIKKGQLKRQSAAMEVPEQSYYWWDWSHRQGSAPQWGADSWTW</sequence>
<evidence type="ECO:0000313" key="1">
    <source>
        <dbReference type="EMBL" id="CAE7340926.1"/>
    </source>
</evidence>
<organism evidence="1 2">
    <name type="scientific">Symbiodinium natans</name>
    <dbReference type="NCBI Taxonomy" id="878477"/>
    <lineage>
        <taxon>Eukaryota</taxon>
        <taxon>Sar</taxon>
        <taxon>Alveolata</taxon>
        <taxon>Dinophyceae</taxon>
        <taxon>Suessiales</taxon>
        <taxon>Symbiodiniaceae</taxon>
        <taxon>Symbiodinium</taxon>
    </lineage>
</organism>
<reference evidence="1" key="1">
    <citation type="submission" date="2021-02" db="EMBL/GenBank/DDBJ databases">
        <authorList>
            <person name="Dougan E. K."/>
            <person name="Rhodes N."/>
            <person name="Thang M."/>
            <person name="Chan C."/>
        </authorList>
    </citation>
    <scope>NUCLEOTIDE SEQUENCE</scope>
</reference>
<keyword evidence="2" id="KW-1185">Reference proteome</keyword>
<protein>
    <submittedName>
        <fullName evidence="1">Uncharacterized protein</fullName>
    </submittedName>
</protein>
<dbReference type="EMBL" id="CAJNDS010002125">
    <property type="protein sequence ID" value="CAE7340926.1"/>
    <property type="molecule type" value="Genomic_DNA"/>
</dbReference>
<name>A0A812PF80_9DINO</name>
<comment type="caution">
    <text evidence="1">The sequence shown here is derived from an EMBL/GenBank/DDBJ whole genome shotgun (WGS) entry which is preliminary data.</text>
</comment>
<accession>A0A812PF80</accession>
<gene>
    <name evidence="1" type="ORF">SNAT2548_LOCUS17838</name>
</gene>
<evidence type="ECO:0000313" key="2">
    <source>
        <dbReference type="Proteomes" id="UP000604046"/>
    </source>
</evidence>
<dbReference type="AlphaFoldDB" id="A0A812PF80"/>